<feature type="region of interest" description="Disordered" evidence="1">
    <location>
        <begin position="58"/>
        <end position="95"/>
    </location>
</feature>
<dbReference type="Proteomes" id="UP000712600">
    <property type="component" value="Unassembled WGS sequence"/>
</dbReference>
<evidence type="ECO:0000256" key="1">
    <source>
        <dbReference type="SAM" id="MobiDB-lite"/>
    </source>
</evidence>
<dbReference type="EMBL" id="QGKX02000095">
    <property type="protein sequence ID" value="KAF3570381.1"/>
    <property type="molecule type" value="Genomic_DNA"/>
</dbReference>
<evidence type="ECO:0000313" key="3">
    <source>
        <dbReference type="EMBL" id="KAF3570381.1"/>
    </source>
</evidence>
<feature type="transmembrane region" description="Helical" evidence="2">
    <location>
        <begin position="155"/>
        <end position="175"/>
    </location>
</feature>
<sequence length="255" mass="27817">MAGTDGRPVDMLKPVEEEGLLGAKPCLGGCRVDELWSWTSWTPFFRFPVILRQDKSLGLDAGGRDPDPGEGTQTYGKGPRPGGRNSEPRGRNPEAGAGNNMIFFIGLRESHHGIKLLVEFGVGRRLGDVSAHTPDSYVAPVAILGLSSGRTSACISGVSLVFVPVSLLSLAYLMLLEATSNARMALCRAFLEDPGHVFSESEDLEIHPSETHGSWVRFFINRRSYGLSSRNLETGWTFVLEPGGWMDSRPGTWRL</sequence>
<accession>A0A8S9RC59</accession>
<feature type="compositionally biased region" description="Basic and acidic residues" evidence="1">
    <location>
        <begin position="58"/>
        <end position="67"/>
    </location>
</feature>
<proteinExistence type="predicted"/>
<keyword evidence="2" id="KW-1133">Transmembrane helix</keyword>
<evidence type="ECO:0000313" key="4">
    <source>
        <dbReference type="Proteomes" id="UP000712600"/>
    </source>
</evidence>
<dbReference type="AlphaFoldDB" id="A0A8S9RC59"/>
<name>A0A8S9RC59_BRACR</name>
<reference evidence="3" key="1">
    <citation type="submission" date="2019-12" db="EMBL/GenBank/DDBJ databases">
        <title>Genome sequencing and annotation of Brassica cretica.</title>
        <authorList>
            <person name="Studholme D.J."/>
            <person name="Sarris P."/>
        </authorList>
    </citation>
    <scope>NUCLEOTIDE SEQUENCE</scope>
    <source>
        <strain evidence="3">PFS-109/04</strain>
        <tissue evidence="3">Leaf</tissue>
    </source>
</reference>
<comment type="caution">
    <text evidence="3">The sequence shown here is derived from an EMBL/GenBank/DDBJ whole genome shotgun (WGS) entry which is preliminary data.</text>
</comment>
<keyword evidence="2" id="KW-0472">Membrane</keyword>
<evidence type="ECO:0000256" key="2">
    <source>
        <dbReference type="SAM" id="Phobius"/>
    </source>
</evidence>
<organism evidence="3 4">
    <name type="scientific">Brassica cretica</name>
    <name type="common">Mustard</name>
    <dbReference type="NCBI Taxonomy" id="69181"/>
    <lineage>
        <taxon>Eukaryota</taxon>
        <taxon>Viridiplantae</taxon>
        <taxon>Streptophyta</taxon>
        <taxon>Embryophyta</taxon>
        <taxon>Tracheophyta</taxon>
        <taxon>Spermatophyta</taxon>
        <taxon>Magnoliopsida</taxon>
        <taxon>eudicotyledons</taxon>
        <taxon>Gunneridae</taxon>
        <taxon>Pentapetalae</taxon>
        <taxon>rosids</taxon>
        <taxon>malvids</taxon>
        <taxon>Brassicales</taxon>
        <taxon>Brassicaceae</taxon>
        <taxon>Brassiceae</taxon>
        <taxon>Brassica</taxon>
    </lineage>
</organism>
<protein>
    <submittedName>
        <fullName evidence="3">Uncharacterized protein</fullName>
    </submittedName>
</protein>
<keyword evidence="2" id="KW-0812">Transmembrane</keyword>
<gene>
    <name evidence="3" type="ORF">F2Q69_00059718</name>
</gene>